<dbReference type="AlphaFoldDB" id="A0A9P6CX90"/>
<gene>
    <name evidence="2" type="ORF">BDN70DRAFT_873452</name>
</gene>
<dbReference type="EMBL" id="MU155150">
    <property type="protein sequence ID" value="KAF9483816.1"/>
    <property type="molecule type" value="Genomic_DNA"/>
</dbReference>
<evidence type="ECO:0000313" key="2">
    <source>
        <dbReference type="EMBL" id="KAF9483816.1"/>
    </source>
</evidence>
<accession>A0A9P6CX90</accession>
<keyword evidence="3" id="KW-1185">Reference proteome</keyword>
<evidence type="ECO:0000313" key="3">
    <source>
        <dbReference type="Proteomes" id="UP000807469"/>
    </source>
</evidence>
<feature type="region of interest" description="Disordered" evidence="1">
    <location>
        <begin position="36"/>
        <end position="57"/>
    </location>
</feature>
<proteinExistence type="predicted"/>
<organism evidence="2 3">
    <name type="scientific">Pholiota conissans</name>
    <dbReference type="NCBI Taxonomy" id="109636"/>
    <lineage>
        <taxon>Eukaryota</taxon>
        <taxon>Fungi</taxon>
        <taxon>Dikarya</taxon>
        <taxon>Basidiomycota</taxon>
        <taxon>Agaricomycotina</taxon>
        <taxon>Agaricomycetes</taxon>
        <taxon>Agaricomycetidae</taxon>
        <taxon>Agaricales</taxon>
        <taxon>Agaricineae</taxon>
        <taxon>Strophariaceae</taxon>
        <taxon>Pholiota</taxon>
    </lineage>
</organism>
<reference evidence="2" key="1">
    <citation type="submission" date="2020-11" db="EMBL/GenBank/DDBJ databases">
        <authorList>
            <consortium name="DOE Joint Genome Institute"/>
            <person name="Ahrendt S."/>
            <person name="Riley R."/>
            <person name="Andreopoulos W."/>
            <person name="Labutti K."/>
            <person name="Pangilinan J."/>
            <person name="Ruiz-Duenas F.J."/>
            <person name="Barrasa J.M."/>
            <person name="Sanchez-Garcia M."/>
            <person name="Camarero S."/>
            <person name="Miyauchi S."/>
            <person name="Serrano A."/>
            <person name="Linde D."/>
            <person name="Babiker R."/>
            <person name="Drula E."/>
            <person name="Ayuso-Fernandez I."/>
            <person name="Pacheco R."/>
            <person name="Padilla G."/>
            <person name="Ferreira P."/>
            <person name="Barriuso J."/>
            <person name="Kellner H."/>
            <person name="Castanera R."/>
            <person name="Alfaro M."/>
            <person name="Ramirez L."/>
            <person name="Pisabarro A.G."/>
            <person name="Kuo A."/>
            <person name="Tritt A."/>
            <person name="Lipzen A."/>
            <person name="He G."/>
            <person name="Yan M."/>
            <person name="Ng V."/>
            <person name="Cullen D."/>
            <person name="Martin F."/>
            <person name="Rosso M.-N."/>
            <person name="Henrissat B."/>
            <person name="Hibbett D."/>
            <person name="Martinez A.T."/>
            <person name="Grigoriev I.V."/>
        </authorList>
    </citation>
    <scope>NUCLEOTIDE SEQUENCE</scope>
    <source>
        <strain evidence="2">CIRM-BRFM 674</strain>
    </source>
</reference>
<name>A0A9P6CX90_9AGAR</name>
<comment type="caution">
    <text evidence="2">The sequence shown here is derived from an EMBL/GenBank/DDBJ whole genome shotgun (WGS) entry which is preliminary data.</text>
</comment>
<dbReference type="Proteomes" id="UP000807469">
    <property type="component" value="Unassembled WGS sequence"/>
</dbReference>
<protein>
    <submittedName>
        <fullName evidence="2">Uncharacterized protein</fullName>
    </submittedName>
</protein>
<evidence type="ECO:0000256" key="1">
    <source>
        <dbReference type="SAM" id="MobiDB-lite"/>
    </source>
</evidence>
<sequence length="65" mass="7296">MTTHHHLPPEIQQHPPADNVSVLEFIALELPSSTPVNHLEGEQQERGLQGRRRRSTCGGYPCWGV</sequence>